<organism evidence="1 2">
    <name type="scientific">Piscinibacter koreensis</name>
    <dbReference type="NCBI Taxonomy" id="2742824"/>
    <lineage>
        <taxon>Bacteria</taxon>
        <taxon>Pseudomonadati</taxon>
        <taxon>Pseudomonadota</taxon>
        <taxon>Betaproteobacteria</taxon>
        <taxon>Burkholderiales</taxon>
        <taxon>Sphaerotilaceae</taxon>
        <taxon>Piscinibacter</taxon>
    </lineage>
</organism>
<sequence length="106" mass="11657">MASCQKGSQVDLQITCILKSSSHGSYEHITPAGNPASQGVWTVEQIIQSIDARQHTFFVRDALTGRRADVGVVRDAGKRPHIRTYADGYWNDNLLSLTSCPWRAAA</sequence>
<evidence type="ECO:0000313" key="2">
    <source>
        <dbReference type="Proteomes" id="UP000529637"/>
    </source>
</evidence>
<accession>A0A7Y6NTD1</accession>
<dbReference type="EMBL" id="JABWMJ010000023">
    <property type="protein sequence ID" value="NUZ08993.1"/>
    <property type="molecule type" value="Genomic_DNA"/>
</dbReference>
<comment type="caution">
    <text evidence="1">The sequence shown here is derived from an EMBL/GenBank/DDBJ whole genome shotgun (WGS) entry which is preliminary data.</text>
</comment>
<dbReference type="AlphaFoldDB" id="A0A7Y6NTD1"/>
<dbReference type="Proteomes" id="UP000529637">
    <property type="component" value="Unassembled WGS sequence"/>
</dbReference>
<dbReference type="Pfam" id="PF13031">
    <property type="entry name" value="DUF3892"/>
    <property type="match status" value="1"/>
</dbReference>
<reference evidence="1 2" key="1">
    <citation type="submission" date="2020-06" db="EMBL/GenBank/DDBJ databases">
        <title>Schlegella sp. ID0723 isolated from air conditioner.</title>
        <authorList>
            <person name="Kim D.Y."/>
            <person name="Kim D.-U."/>
        </authorList>
    </citation>
    <scope>NUCLEOTIDE SEQUENCE [LARGE SCALE GENOMIC DNA]</scope>
    <source>
        <strain evidence="1 2">ID0723</strain>
    </source>
</reference>
<keyword evidence="2" id="KW-1185">Reference proteome</keyword>
<proteinExistence type="predicted"/>
<name>A0A7Y6NTD1_9BURK</name>
<evidence type="ECO:0000313" key="1">
    <source>
        <dbReference type="EMBL" id="NUZ08993.1"/>
    </source>
</evidence>
<protein>
    <submittedName>
        <fullName evidence="1">DUF3892 domain-containing protein</fullName>
    </submittedName>
</protein>
<dbReference type="InterPro" id="IPR024997">
    <property type="entry name" value="DUF3892"/>
</dbReference>
<gene>
    <name evidence="1" type="ORF">HQN59_24945</name>
</gene>